<accession>A0ABR3DH02</accession>
<protein>
    <submittedName>
        <fullName evidence="1">Uncharacterized protein</fullName>
    </submittedName>
</protein>
<comment type="caution">
    <text evidence="1">The sequence shown here is derived from an EMBL/GenBank/DDBJ whole genome shotgun (WGS) entry which is preliminary data.</text>
</comment>
<sequence>IPGYKNIIDNKITNKLIKIGVEGGEVINRGLTILIYLKKLIKREVINKLELYINYKLSASISPNNKLKEFDK</sequence>
<dbReference type="EMBL" id="JAVLET010000004">
    <property type="protein sequence ID" value="KAL0471066.1"/>
    <property type="molecule type" value="Genomic_DNA"/>
</dbReference>
<proteinExistence type="predicted"/>
<evidence type="ECO:0000313" key="2">
    <source>
        <dbReference type="Proteomes" id="UP001451303"/>
    </source>
</evidence>
<feature type="non-terminal residue" evidence="1">
    <location>
        <position position="1"/>
    </location>
</feature>
<dbReference type="Proteomes" id="UP001451303">
    <property type="component" value="Unassembled WGS sequence"/>
</dbReference>
<evidence type="ECO:0000313" key="1">
    <source>
        <dbReference type="EMBL" id="KAL0471066.1"/>
    </source>
</evidence>
<name>A0ABR3DH02_NEUIN</name>
<reference evidence="1 2" key="1">
    <citation type="submission" date="2023-09" db="EMBL/GenBank/DDBJ databases">
        <title>Multi-omics analysis of a traditional fermented food reveals byproduct-associated fungal strains for waste-to-food upcycling.</title>
        <authorList>
            <consortium name="Lawrence Berkeley National Laboratory"/>
            <person name="Rekdal V.M."/>
            <person name="Villalobos-Escobedo J.M."/>
            <person name="Rodriguez-Valeron N."/>
            <person name="Garcia M.O."/>
            <person name="Vasquez D.P."/>
            <person name="Damayanti I."/>
            <person name="Sorensen P.M."/>
            <person name="Baidoo E.E."/>
            <person name="De Carvalho A.C."/>
            <person name="Riley R."/>
            <person name="Lipzen A."/>
            <person name="He G."/>
            <person name="Yan M."/>
            <person name="Haridas S."/>
            <person name="Daum C."/>
            <person name="Yoshinaga Y."/>
            <person name="Ng V."/>
            <person name="Grigoriev I.V."/>
            <person name="Munk R."/>
            <person name="Nuraida L."/>
            <person name="Wijaya C.H."/>
            <person name="Morales P.-C."/>
            <person name="Keasling J.D."/>
        </authorList>
    </citation>
    <scope>NUCLEOTIDE SEQUENCE [LARGE SCALE GENOMIC DNA]</scope>
    <source>
        <strain evidence="1 2">FGSC 2613</strain>
    </source>
</reference>
<keyword evidence="2" id="KW-1185">Reference proteome</keyword>
<gene>
    <name evidence="1" type="ORF">QR685DRAFT_441981</name>
</gene>
<organism evidence="1 2">
    <name type="scientific">Neurospora intermedia</name>
    <dbReference type="NCBI Taxonomy" id="5142"/>
    <lineage>
        <taxon>Eukaryota</taxon>
        <taxon>Fungi</taxon>
        <taxon>Dikarya</taxon>
        <taxon>Ascomycota</taxon>
        <taxon>Pezizomycotina</taxon>
        <taxon>Sordariomycetes</taxon>
        <taxon>Sordariomycetidae</taxon>
        <taxon>Sordariales</taxon>
        <taxon>Sordariaceae</taxon>
        <taxon>Neurospora</taxon>
    </lineage>
</organism>